<name>A0ABU2L7G0_9ACTN</name>
<keyword evidence="1" id="KW-0812">Transmembrane</keyword>
<organism evidence="3 4">
    <name type="scientific">Streptomyces boetiae</name>
    <dbReference type="NCBI Taxonomy" id="3075541"/>
    <lineage>
        <taxon>Bacteria</taxon>
        <taxon>Bacillati</taxon>
        <taxon>Actinomycetota</taxon>
        <taxon>Actinomycetes</taxon>
        <taxon>Kitasatosporales</taxon>
        <taxon>Streptomycetaceae</taxon>
        <taxon>Streptomyces</taxon>
    </lineage>
</organism>
<sequence>MPTHRQPEPGWRNRGRWRQILREDRGAAAIAETVVVFPLLMTVILLIAHVAVWAQAVHTAQAAASQGLSAARAQDATATDGRTHARTVLGQLGGPLRNVTITADRDGERTEVRVDGSALPVLPWLHLPVHAQAAGPTEEFQPPTETGAAP</sequence>
<proteinExistence type="predicted"/>
<keyword evidence="1" id="KW-1133">Transmembrane helix</keyword>
<reference evidence="4" key="1">
    <citation type="submission" date="2023-07" db="EMBL/GenBank/DDBJ databases">
        <title>30 novel species of actinomycetes from the DSMZ collection.</title>
        <authorList>
            <person name="Nouioui I."/>
        </authorList>
    </citation>
    <scope>NUCLEOTIDE SEQUENCE [LARGE SCALE GENOMIC DNA]</scope>
    <source>
        <strain evidence="4">DSM 44917</strain>
    </source>
</reference>
<evidence type="ECO:0000313" key="3">
    <source>
        <dbReference type="EMBL" id="MDT0307267.1"/>
    </source>
</evidence>
<protein>
    <submittedName>
        <fullName evidence="3">Pilus assembly protein</fullName>
    </submittedName>
</protein>
<dbReference type="EMBL" id="JAVREN010000010">
    <property type="protein sequence ID" value="MDT0307267.1"/>
    <property type="molecule type" value="Genomic_DNA"/>
</dbReference>
<evidence type="ECO:0000313" key="4">
    <source>
        <dbReference type="Proteomes" id="UP001183388"/>
    </source>
</evidence>
<dbReference type="RefSeq" id="WP_311630210.1">
    <property type="nucleotide sequence ID" value="NZ_JAVREN010000010.1"/>
</dbReference>
<evidence type="ECO:0000259" key="2">
    <source>
        <dbReference type="Pfam" id="PF07811"/>
    </source>
</evidence>
<dbReference type="Pfam" id="PF07811">
    <property type="entry name" value="TadE"/>
    <property type="match status" value="1"/>
</dbReference>
<gene>
    <name evidence="3" type="ORF">RM780_09860</name>
</gene>
<keyword evidence="4" id="KW-1185">Reference proteome</keyword>
<evidence type="ECO:0000256" key="1">
    <source>
        <dbReference type="SAM" id="Phobius"/>
    </source>
</evidence>
<feature type="transmembrane region" description="Helical" evidence="1">
    <location>
        <begin position="26"/>
        <end position="54"/>
    </location>
</feature>
<accession>A0ABU2L7G0</accession>
<feature type="domain" description="TadE-like" evidence="2">
    <location>
        <begin position="26"/>
        <end position="67"/>
    </location>
</feature>
<keyword evidence="1" id="KW-0472">Membrane</keyword>
<dbReference type="Proteomes" id="UP001183388">
    <property type="component" value="Unassembled WGS sequence"/>
</dbReference>
<dbReference type="InterPro" id="IPR012495">
    <property type="entry name" value="TadE-like_dom"/>
</dbReference>
<comment type="caution">
    <text evidence="3">The sequence shown here is derived from an EMBL/GenBank/DDBJ whole genome shotgun (WGS) entry which is preliminary data.</text>
</comment>